<evidence type="ECO:0000256" key="4">
    <source>
        <dbReference type="ARBA" id="ARBA00023163"/>
    </source>
</evidence>
<reference evidence="6 7" key="1">
    <citation type="submission" date="2014-04" db="EMBL/GenBank/DDBJ databases">
        <authorList>
            <consortium name="DOE Joint Genome Institute"/>
            <person name="Kuo A."/>
            <person name="Girlanda M."/>
            <person name="Perotto S."/>
            <person name="Kohler A."/>
            <person name="Nagy L.G."/>
            <person name="Floudas D."/>
            <person name="Copeland A."/>
            <person name="Barry K.W."/>
            <person name="Cichocki N."/>
            <person name="Veneault-Fourrey C."/>
            <person name="LaButti K."/>
            <person name="Lindquist E.A."/>
            <person name="Lipzen A."/>
            <person name="Lundell T."/>
            <person name="Morin E."/>
            <person name="Murat C."/>
            <person name="Sun H."/>
            <person name="Tunlid A."/>
            <person name="Henrissat B."/>
            <person name="Grigoriev I.V."/>
            <person name="Hibbett D.S."/>
            <person name="Martin F."/>
            <person name="Nordberg H.P."/>
            <person name="Cantor M.N."/>
            <person name="Hua S.X."/>
        </authorList>
    </citation>
    <scope>NUCLEOTIDE SEQUENCE [LARGE SCALE GENOMIC DNA]</scope>
    <source>
        <strain evidence="6 7">MUT 4182</strain>
    </source>
</reference>
<proteinExistence type="predicted"/>
<dbReference type="GO" id="GO:0000981">
    <property type="term" value="F:DNA-binding transcription factor activity, RNA polymerase II-specific"/>
    <property type="evidence" value="ECO:0007669"/>
    <property type="project" value="TreeGrafter"/>
</dbReference>
<organism evidence="6 7">
    <name type="scientific">Tulasnella calospora MUT 4182</name>
    <dbReference type="NCBI Taxonomy" id="1051891"/>
    <lineage>
        <taxon>Eukaryota</taxon>
        <taxon>Fungi</taxon>
        <taxon>Dikarya</taxon>
        <taxon>Basidiomycota</taxon>
        <taxon>Agaricomycotina</taxon>
        <taxon>Agaricomycetes</taxon>
        <taxon>Cantharellales</taxon>
        <taxon>Tulasnellaceae</taxon>
        <taxon>Tulasnella</taxon>
    </lineage>
</organism>
<protein>
    <recommendedName>
        <fullName evidence="8">Transcription factor domain-containing protein</fullName>
    </recommendedName>
</protein>
<name>A0A0C3Q4E5_9AGAM</name>
<evidence type="ECO:0008006" key="8">
    <source>
        <dbReference type="Google" id="ProtNLM"/>
    </source>
</evidence>
<evidence type="ECO:0000256" key="5">
    <source>
        <dbReference type="ARBA" id="ARBA00023242"/>
    </source>
</evidence>
<evidence type="ECO:0000256" key="1">
    <source>
        <dbReference type="ARBA" id="ARBA00004123"/>
    </source>
</evidence>
<dbReference type="Proteomes" id="UP000054248">
    <property type="component" value="Unassembled WGS sequence"/>
</dbReference>
<dbReference type="OrthoDB" id="3163292at2759"/>
<reference evidence="7" key="2">
    <citation type="submission" date="2015-01" db="EMBL/GenBank/DDBJ databases">
        <title>Evolutionary Origins and Diversification of the Mycorrhizal Mutualists.</title>
        <authorList>
            <consortium name="DOE Joint Genome Institute"/>
            <consortium name="Mycorrhizal Genomics Consortium"/>
            <person name="Kohler A."/>
            <person name="Kuo A."/>
            <person name="Nagy L.G."/>
            <person name="Floudas D."/>
            <person name="Copeland A."/>
            <person name="Barry K.W."/>
            <person name="Cichocki N."/>
            <person name="Veneault-Fourrey C."/>
            <person name="LaButti K."/>
            <person name="Lindquist E.A."/>
            <person name="Lipzen A."/>
            <person name="Lundell T."/>
            <person name="Morin E."/>
            <person name="Murat C."/>
            <person name="Riley R."/>
            <person name="Ohm R."/>
            <person name="Sun H."/>
            <person name="Tunlid A."/>
            <person name="Henrissat B."/>
            <person name="Grigoriev I.V."/>
            <person name="Hibbett D.S."/>
            <person name="Martin F."/>
        </authorList>
    </citation>
    <scope>NUCLEOTIDE SEQUENCE [LARGE SCALE GENOMIC DNA]</scope>
    <source>
        <strain evidence="7">MUT 4182</strain>
    </source>
</reference>
<dbReference type="AlphaFoldDB" id="A0A0C3Q4E5"/>
<gene>
    <name evidence="6" type="ORF">M407DRAFT_32191</name>
</gene>
<dbReference type="GO" id="GO:0005634">
    <property type="term" value="C:nucleus"/>
    <property type="evidence" value="ECO:0007669"/>
    <property type="project" value="UniProtKB-SubCell"/>
</dbReference>
<dbReference type="InterPro" id="IPR051089">
    <property type="entry name" value="prtT"/>
</dbReference>
<keyword evidence="7" id="KW-1185">Reference proteome</keyword>
<comment type="subcellular location">
    <subcellularLocation>
        <location evidence="1">Nucleus</location>
    </subcellularLocation>
</comment>
<dbReference type="PANTHER" id="PTHR31845">
    <property type="entry name" value="FINGER DOMAIN PROTEIN, PUTATIVE-RELATED"/>
    <property type="match status" value="1"/>
</dbReference>
<evidence type="ECO:0000256" key="3">
    <source>
        <dbReference type="ARBA" id="ARBA00023125"/>
    </source>
</evidence>
<keyword evidence="5" id="KW-0539">Nucleus</keyword>
<dbReference type="STRING" id="1051891.A0A0C3Q4E5"/>
<keyword evidence="4" id="KW-0804">Transcription</keyword>
<dbReference type="GO" id="GO:0000976">
    <property type="term" value="F:transcription cis-regulatory region binding"/>
    <property type="evidence" value="ECO:0007669"/>
    <property type="project" value="TreeGrafter"/>
</dbReference>
<accession>A0A0C3Q4E5</accession>
<keyword evidence="2" id="KW-0805">Transcription regulation</keyword>
<evidence type="ECO:0000313" key="6">
    <source>
        <dbReference type="EMBL" id="KIO18131.1"/>
    </source>
</evidence>
<evidence type="ECO:0000313" key="7">
    <source>
        <dbReference type="Proteomes" id="UP000054248"/>
    </source>
</evidence>
<dbReference type="PANTHER" id="PTHR31845:SF19">
    <property type="entry name" value="TRANSCRIPTION FACTOR DOMAIN-CONTAINING PROTEIN"/>
    <property type="match status" value="1"/>
</dbReference>
<dbReference type="HOGENOM" id="CLU_1066305_0_0_1"/>
<dbReference type="EMBL" id="KN823310">
    <property type="protein sequence ID" value="KIO18131.1"/>
    <property type="molecule type" value="Genomic_DNA"/>
</dbReference>
<keyword evidence="3" id="KW-0238">DNA-binding</keyword>
<evidence type="ECO:0000256" key="2">
    <source>
        <dbReference type="ARBA" id="ARBA00023015"/>
    </source>
</evidence>
<sequence>MSYVFASRALEEQWKGLEIVQAFCCMVYWKEPEDNRTWTYIGYDELVRNSMNWHFNGIKGPVRPEDVIVAAFVQLRRLSAETSDVFYLRRNASRDSSDVNYEVLLMGCNRKLTDWIEFWELEMQNAGGTEYHDYILRFFRLHVRLFLNSLGLTASSNQAGSSFSLQSLTLCYTSAKETLEIVTHFSRLGVLKFGQDVITVMSAYAAIFLLKNWSAIICWSKSGRRPPLDQTDGQRLLRRWRFWLPLDVRKGARSFHELPGG</sequence>